<dbReference type="PANTHER" id="PTHR30405">
    <property type="entry name" value="TRANSPOSASE"/>
    <property type="match status" value="1"/>
</dbReference>
<dbReference type="InterPro" id="IPR051399">
    <property type="entry name" value="RNA-guided_DNA_endo/Transpos"/>
</dbReference>
<feature type="domain" description="Probable transposase IS891/IS1136/IS1341" evidence="9">
    <location>
        <begin position="166"/>
        <end position="273"/>
    </location>
</feature>
<dbReference type="Pfam" id="PF12323">
    <property type="entry name" value="HTH_OrfB_IS605"/>
    <property type="match status" value="1"/>
</dbReference>
<keyword evidence="13" id="KW-1185">Reference proteome</keyword>
<evidence type="ECO:0000259" key="9">
    <source>
        <dbReference type="Pfam" id="PF01385"/>
    </source>
</evidence>
<dbReference type="Pfam" id="PF07282">
    <property type="entry name" value="Cas12f1-like_TNB"/>
    <property type="match status" value="1"/>
</dbReference>
<keyword evidence="6" id="KW-0238">DNA-binding</keyword>
<dbReference type="Proteomes" id="UP001057561">
    <property type="component" value="Chromosome"/>
</dbReference>
<evidence type="ECO:0000256" key="8">
    <source>
        <dbReference type="SAM" id="MobiDB-lite"/>
    </source>
</evidence>
<evidence type="ECO:0000256" key="3">
    <source>
        <dbReference type="ARBA" id="ARBA00022578"/>
    </source>
</evidence>
<dbReference type="InterPro" id="IPR021027">
    <property type="entry name" value="Transposase_put_HTH"/>
</dbReference>
<evidence type="ECO:0000256" key="1">
    <source>
        <dbReference type="ARBA" id="ARBA00008761"/>
    </source>
</evidence>
<feature type="region of interest" description="Disordered" evidence="8">
    <location>
        <begin position="211"/>
        <end position="231"/>
    </location>
</feature>
<feature type="compositionally biased region" description="Polar residues" evidence="8">
    <location>
        <begin position="211"/>
        <end position="224"/>
    </location>
</feature>
<comment type="similarity">
    <text evidence="1">In the C-terminal section; belongs to the transposase 35 family.</text>
</comment>
<evidence type="ECO:0000256" key="2">
    <source>
        <dbReference type="ARBA" id="ARBA00011044"/>
    </source>
</evidence>
<dbReference type="EMBL" id="CP099464">
    <property type="protein sequence ID" value="UUO13648.1"/>
    <property type="molecule type" value="Genomic_DNA"/>
</dbReference>
<evidence type="ECO:0000256" key="7">
    <source>
        <dbReference type="ARBA" id="ARBA00023172"/>
    </source>
</evidence>
<comment type="similarity">
    <text evidence="2">In the N-terminal section; belongs to the transposase 2 family.</text>
</comment>
<keyword evidence="4" id="KW-0479">Metal-binding</keyword>
<accession>A0ABY5LSW6</accession>
<feature type="domain" description="Cas12f1-like TNB" evidence="10">
    <location>
        <begin position="285"/>
        <end position="352"/>
    </location>
</feature>
<evidence type="ECO:0000259" key="10">
    <source>
        <dbReference type="Pfam" id="PF07282"/>
    </source>
</evidence>
<feature type="domain" description="Transposase putative helix-turn-helix" evidence="11">
    <location>
        <begin position="1"/>
        <end position="46"/>
    </location>
</feature>
<evidence type="ECO:0000256" key="4">
    <source>
        <dbReference type="ARBA" id="ARBA00022723"/>
    </source>
</evidence>
<dbReference type="RefSeq" id="WP_257120456.1">
    <property type="nucleotide sequence ID" value="NZ_CP099464.1"/>
</dbReference>
<keyword evidence="5" id="KW-0862">Zinc</keyword>
<proteinExistence type="inferred from homology"/>
<dbReference type="InterPro" id="IPR001959">
    <property type="entry name" value="Transposase"/>
</dbReference>
<dbReference type="PROSITE" id="PS51257">
    <property type="entry name" value="PROKAR_LIPOPROTEIN"/>
    <property type="match status" value="1"/>
</dbReference>
<evidence type="ECO:0000313" key="13">
    <source>
        <dbReference type="Proteomes" id="UP001057561"/>
    </source>
</evidence>
<dbReference type="NCBIfam" id="NF040570">
    <property type="entry name" value="guided_TnpB"/>
    <property type="match status" value="1"/>
</dbReference>
<gene>
    <name evidence="12" type="ORF">NG743_16400</name>
</gene>
<evidence type="ECO:0000259" key="11">
    <source>
        <dbReference type="Pfam" id="PF12323"/>
    </source>
</evidence>
<dbReference type="NCBIfam" id="TIGR01766">
    <property type="entry name" value="IS200/IS605 family accessory protein TnpB-like domain"/>
    <property type="match status" value="1"/>
</dbReference>
<name>A0ABY5LSW6_9CYAN</name>
<dbReference type="PANTHER" id="PTHR30405:SF11">
    <property type="entry name" value="RNA-GUIDED DNA ENDONUCLEASE RV2885C-RELATED"/>
    <property type="match status" value="1"/>
</dbReference>
<keyword evidence="7" id="KW-0233">DNA recombination</keyword>
<dbReference type="Pfam" id="PF01385">
    <property type="entry name" value="OrfB_IS605"/>
    <property type="match status" value="1"/>
</dbReference>
<evidence type="ECO:0000256" key="5">
    <source>
        <dbReference type="ARBA" id="ARBA00022833"/>
    </source>
</evidence>
<sequence length="470" mass="53985">MLKVVKIRLYPDAQQQQSLAQAFGSCRWLWNYFLNLMNETYKETGKGLSGYEVKKIIPQLKKEHEWLSSTYSQCLQKVCLNLGVAFNNFFEKRAKYPKFKSKHGKQSIQYPQNVKIADNQLILPKIGKVSAIIHREIEGKIKTVTITKNCSEQYFAAILFEDGKEKPELVTEGKAIGIDLGLTHFAITSDGSKFDNPRILNKHELNLKIKQQQLSRKQKGSNNRNKTRKKVARVHRKITNCREDFLHKLSRRIVNENQVIVVENLNVKGMMQNHCLAKSIQQVGWGMFCTMLKYKAENEGKIYQEVDRFFPSSKTCHVCLNQVGSLPLDIRFWTCEKCQTRHDRDINAAINLKDEGLRILTSGTGDKAMKCGLGGFPHEQLHQEACRPEISRSNRGRKKSTTYCAFCWTGSRHCTVRSVWVVHKINTKLCVAPVTCYIFSFCTSACVYTVHLLQKIQVHHQTQHICVTLV</sequence>
<evidence type="ECO:0000313" key="12">
    <source>
        <dbReference type="EMBL" id="UUO13648.1"/>
    </source>
</evidence>
<organism evidence="12 13">
    <name type="scientific">Dolichospermum heterosporum TAC447</name>
    <dbReference type="NCBI Taxonomy" id="747523"/>
    <lineage>
        <taxon>Bacteria</taxon>
        <taxon>Bacillati</taxon>
        <taxon>Cyanobacteriota</taxon>
        <taxon>Cyanophyceae</taxon>
        <taxon>Nostocales</taxon>
        <taxon>Aphanizomenonaceae</taxon>
        <taxon>Dolichospermum</taxon>
        <taxon>Dolichospermum heterosporum</taxon>
    </lineage>
</organism>
<reference evidence="12" key="1">
    <citation type="submission" date="2022-06" db="EMBL/GenBank/DDBJ databases">
        <title>Nostosin G and Spiroidesin B from the Cyanobacterium Dolichospermum sp. NIES-1697.</title>
        <authorList>
            <person name="Phan C.-S."/>
            <person name="Mehjabin J.J."/>
            <person name="Anas A.R.J."/>
            <person name="Hayasaka M."/>
            <person name="Onoki R."/>
            <person name="Wang J."/>
            <person name="Umezawa T."/>
            <person name="Washio K."/>
            <person name="Morikawa M."/>
            <person name="Okino T."/>
        </authorList>
    </citation>
    <scope>NUCLEOTIDE SEQUENCE</scope>
    <source>
        <strain evidence="12">NIES-1697</strain>
    </source>
</reference>
<keyword evidence="3" id="KW-0815">Transposition</keyword>
<dbReference type="InterPro" id="IPR010095">
    <property type="entry name" value="Cas12f1-like_TNB"/>
</dbReference>
<evidence type="ECO:0000256" key="6">
    <source>
        <dbReference type="ARBA" id="ARBA00023125"/>
    </source>
</evidence>
<protein>
    <submittedName>
        <fullName evidence="12">Transposase</fullName>
    </submittedName>
</protein>